<proteinExistence type="predicted"/>
<sequence>MPFPTARPNLPSPCRTPYLHQPDRFSFSSEQHLLCGKKLAMVKHYRLPSPRPRQYNDFRYH</sequence>
<dbReference type="Proteomes" id="UP000317572">
    <property type="component" value="Chromosome"/>
</dbReference>
<dbReference type="AlphaFoldDB" id="A0A515CYU7"/>
<accession>A0A515CYU7</accession>
<dbReference type="EMBL" id="CP033893">
    <property type="protein sequence ID" value="QDL33324.1"/>
    <property type="molecule type" value="Genomic_DNA"/>
</dbReference>
<name>A0A515CYU7_SERLI</name>
<gene>
    <name evidence="1" type="ORF">EGO53_16585</name>
</gene>
<organism evidence="1 2">
    <name type="scientific">Serratia liquefaciens</name>
    <dbReference type="NCBI Taxonomy" id="614"/>
    <lineage>
        <taxon>Bacteria</taxon>
        <taxon>Pseudomonadati</taxon>
        <taxon>Pseudomonadota</taxon>
        <taxon>Gammaproteobacteria</taxon>
        <taxon>Enterobacterales</taxon>
        <taxon>Yersiniaceae</taxon>
        <taxon>Serratia</taxon>
    </lineage>
</organism>
<evidence type="ECO:0000313" key="2">
    <source>
        <dbReference type="Proteomes" id="UP000317572"/>
    </source>
</evidence>
<reference evidence="1 2" key="1">
    <citation type="submission" date="2018-11" db="EMBL/GenBank/DDBJ databases">
        <title>The first complete genome of Serratia liquefaciens isolated from metalophyte plant revel distinctness adaptive mechanisms in an extreme habitat.</title>
        <authorList>
            <person name="Caneschi W.L."/>
            <person name="Sanchez A.B."/>
            <person name="Felestrino E.B."/>
            <person name="Assis R.A.B."/>
            <person name="Lemes C.G.C."/>
            <person name="Cordeiro I.F."/>
            <person name="Fonseca N.P."/>
            <person name="Villa M."/>
            <person name="Vieira I.T."/>
            <person name="Moraes L.A."/>
            <person name="Kamino L.H.Y."/>
            <person name="do Carmo F."/>
            <person name="Garcia C.M."/>
            <person name="Almeida N.F."/>
            <person name="Silva R.S."/>
            <person name="Ferro J.A."/>
            <person name="Ferro M.I.T."/>
            <person name="Varani A.M."/>
            <person name="Ferreira R.M."/>
            <person name="dos Santos V.L."/>
            <person name="Silva U.C."/>
            <person name="Setubal J.C."/>
            <person name="Moreira L.M."/>
        </authorList>
    </citation>
    <scope>NUCLEOTIDE SEQUENCE [LARGE SCALE GENOMIC DNA]</scope>
    <source>
        <strain evidence="1 2">FG3</strain>
    </source>
</reference>
<evidence type="ECO:0000313" key="1">
    <source>
        <dbReference type="EMBL" id="QDL33324.1"/>
    </source>
</evidence>
<protein>
    <submittedName>
        <fullName evidence="1">Uncharacterized protein</fullName>
    </submittedName>
</protein>